<organism evidence="2 3">
    <name type="scientific">Desulfitobacterium dehalogenans (strain ATCC 51507 / DSM 9161 / JW/IU-DC1)</name>
    <dbReference type="NCBI Taxonomy" id="756499"/>
    <lineage>
        <taxon>Bacteria</taxon>
        <taxon>Bacillati</taxon>
        <taxon>Bacillota</taxon>
        <taxon>Clostridia</taxon>
        <taxon>Eubacteriales</taxon>
        <taxon>Desulfitobacteriaceae</taxon>
        <taxon>Desulfitobacterium</taxon>
    </lineage>
</organism>
<dbReference type="EMBL" id="CP003348">
    <property type="protein sequence ID" value="AFM00961.1"/>
    <property type="molecule type" value="Genomic_DNA"/>
</dbReference>
<reference evidence="2 3" key="2">
    <citation type="journal article" date="2015" name="J. Bacteriol.">
        <title>Genomic, proteomic, and biochemical analysis of the organohalide respiratory pathway in Desulfitobacterium dehalogenans.</title>
        <authorList>
            <person name="Kruse T."/>
            <person name="van de Pas B.A."/>
            <person name="Atteia A."/>
            <person name="Krab K."/>
            <person name="Hagen W.R."/>
            <person name="Goodwin L."/>
            <person name="Chain P."/>
            <person name="Boeren S."/>
            <person name="Maphosa F."/>
            <person name="Schraa G."/>
            <person name="de Vos W.M."/>
            <person name="van der Oost J."/>
            <person name="Smidt H."/>
            <person name="Stams A.J."/>
        </authorList>
    </citation>
    <scope>NUCLEOTIDE SEQUENCE [LARGE SCALE GENOMIC DNA]</scope>
    <source>
        <strain evidence="3">ATCC 51507 / DSM 9161 / JW/IU-DC1</strain>
    </source>
</reference>
<gene>
    <name evidence="2" type="ordered locus">Desde_2643</name>
</gene>
<dbReference type="HOGENOM" id="CLU_2034275_0_0_9"/>
<proteinExistence type="predicted"/>
<accession>I4AAH6</accession>
<dbReference type="KEGG" id="ddh:Desde_2643"/>
<feature type="region of interest" description="Disordered" evidence="1">
    <location>
        <begin position="16"/>
        <end position="36"/>
    </location>
</feature>
<evidence type="ECO:0000313" key="2">
    <source>
        <dbReference type="EMBL" id="AFM00961.1"/>
    </source>
</evidence>
<evidence type="ECO:0000256" key="1">
    <source>
        <dbReference type="SAM" id="MobiDB-lite"/>
    </source>
</evidence>
<protein>
    <submittedName>
        <fullName evidence="2">Uncharacterized protein</fullName>
    </submittedName>
</protein>
<dbReference type="Proteomes" id="UP000006053">
    <property type="component" value="Chromosome"/>
</dbReference>
<feature type="compositionally biased region" description="Basic and acidic residues" evidence="1">
    <location>
        <begin position="23"/>
        <end position="36"/>
    </location>
</feature>
<evidence type="ECO:0000313" key="3">
    <source>
        <dbReference type="Proteomes" id="UP000006053"/>
    </source>
</evidence>
<name>I4AAH6_DESDJ</name>
<keyword evidence="3" id="KW-1185">Reference proteome</keyword>
<sequence>MTSDIALEILEKVDSEYGLEPPDNSKEVKASDSKPIIDHTRTPAQLKNKSENIECAINNAEYEKKMEELGDVKWKLMPQMDEVGISEPYKVVGIKATKAWIGHQNIYPNTVYSTFASHLWK</sequence>
<reference evidence="3" key="1">
    <citation type="submission" date="2012-06" db="EMBL/GenBank/DDBJ databases">
        <title>Complete sequence of Desulfitobacterium dehalogenans ATCC 51507.</title>
        <authorList>
            <person name="Lucas S."/>
            <person name="Han J."/>
            <person name="Lapidus A."/>
            <person name="Cheng J.-F."/>
            <person name="Goodwin L."/>
            <person name="Pitluck S."/>
            <person name="Peters L."/>
            <person name="Ovchinnikova G."/>
            <person name="Teshima H."/>
            <person name="Detter J.C."/>
            <person name="Han C."/>
            <person name="Tapia R."/>
            <person name="Land M."/>
            <person name="Hauser L."/>
            <person name="Kyrpides N."/>
            <person name="Ivanova N."/>
            <person name="Pagani I."/>
            <person name="Kruse T."/>
            <person name="de Vos W.M."/>
            <person name="Smidt H."/>
            <person name="Woyke T."/>
        </authorList>
    </citation>
    <scope>NUCLEOTIDE SEQUENCE [LARGE SCALE GENOMIC DNA]</scope>
    <source>
        <strain evidence="3">ATCC 51507 / DSM 9161 / JW/IU-DC1</strain>
    </source>
</reference>
<dbReference type="AlphaFoldDB" id="I4AAH6"/>